<reference evidence="2" key="1">
    <citation type="journal article" date="2014" name="Int. J. Syst. Evol. Microbiol.">
        <title>Complete genome of a new Firmicutes species belonging to the dominant human colonic microbiota ('Ruminococcus bicirculans') reveals two chromosomes and a selective capacity to utilize plant glucans.</title>
        <authorList>
            <consortium name="NISC Comparative Sequencing Program"/>
            <person name="Wegmann U."/>
            <person name="Louis P."/>
            <person name="Goesmann A."/>
            <person name="Henrissat B."/>
            <person name="Duncan S.H."/>
            <person name="Flint H.J."/>
        </authorList>
    </citation>
    <scope>NUCLEOTIDE SEQUENCE</scope>
    <source>
        <strain evidence="2">CGMCC 1.8884</strain>
    </source>
</reference>
<proteinExistence type="predicted"/>
<dbReference type="Proteomes" id="UP000630135">
    <property type="component" value="Unassembled WGS sequence"/>
</dbReference>
<dbReference type="Proteomes" id="UP000652720">
    <property type="component" value="Unassembled WGS sequence"/>
</dbReference>
<dbReference type="EMBL" id="BMMA01000001">
    <property type="protein sequence ID" value="GGI70153.1"/>
    <property type="molecule type" value="Genomic_DNA"/>
</dbReference>
<comment type="caution">
    <text evidence="1">The sequence shown here is derived from an EMBL/GenBank/DDBJ whole genome shotgun (WGS) entry which is preliminary data.</text>
</comment>
<protein>
    <submittedName>
        <fullName evidence="1">Uncharacterized protein</fullName>
    </submittedName>
</protein>
<reference evidence="1" key="2">
    <citation type="journal article" date="2014" name="Int. J. Syst. Evol. Microbiol.">
        <title>Complete genome sequence of Corynebacterium casei LMG S-19264T (=DSM 44701T), isolated from a smear-ripened cheese.</title>
        <authorList>
            <consortium name="US DOE Joint Genome Institute (JGI-PGF)"/>
            <person name="Walter F."/>
            <person name="Albersmeier A."/>
            <person name="Kalinowski J."/>
            <person name="Ruckert C."/>
        </authorList>
    </citation>
    <scope>NUCLEOTIDE SEQUENCE</scope>
    <source>
        <strain evidence="1">CGMCC 1.8885</strain>
    </source>
</reference>
<organism evidence="1 4">
    <name type="scientific">Deinococcus wulumuqiensis</name>
    <dbReference type="NCBI Taxonomy" id="980427"/>
    <lineage>
        <taxon>Bacteria</taxon>
        <taxon>Thermotogati</taxon>
        <taxon>Deinococcota</taxon>
        <taxon>Deinococci</taxon>
        <taxon>Deinococcales</taxon>
        <taxon>Deinococcaceae</taxon>
        <taxon>Deinococcus</taxon>
    </lineage>
</organism>
<keyword evidence="3" id="KW-1185">Reference proteome</keyword>
<evidence type="ECO:0000313" key="4">
    <source>
        <dbReference type="Proteomes" id="UP000652720"/>
    </source>
</evidence>
<dbReference type="AlphaFoldDB" id="A0AAV4K0E1"/>
<gene>
    <name evidence="2" type="ORF">GCM10008021_12010</name>
    <name evidence="1" type="ORF">GCM10010914_00290</name>
</gene>
<evidence type="ECO:0000313" key="2">
    <source>
        <dbReference type="EMBL" id="GGP29550.1"/>
    </source>
</evidence>
<reference evidence="3" key="3">
    <citation type="journal article" date="2019" name="Int. J. Syst. Evol. Microbiol.">
        <title>The Global Catalogue of Microorganisms (GCM) 10K type strain sequencing project: providing services to taxonomists for standard genome sequencing and annotation.</title>
        <authorList>
            <consortium name="The Broad Institute Genomics Platform"/>
            <consortium name="The Broad Institute Genome Sequencing Center for Infectious Disease"/>
            <person name="Wu L."/>
            <person name="Ma J."/>
        </authorList>
    </citation>
    <scope>NUCLEOTIDE SEQUENCE [LARGE SCALE GENOMIC DNA]</scope>
    <source>
        <strain evidence="3">CGMCC 1.8884</strain>
    </source>
</reference>
<sequence length="100" mass="11029">MIALSAAASAASVTLQPGQTGQLADKKITVLRVQDSRCAPDVQCIRAGELVAKVLMSEQGRCRFLTLQLPEEKNAEWRGVRLEQATFGKQPRLTFTDEQR</sequence>
<dbReference type="RefSeq" id="WP_017869659.1">
    <property type="nucleotide sequence ID" value="NZ_BMLZ01000012.1"/>
</dbReference>
<accession>A0AAV4K0E1</accession>
<name>A0AAV4K0E1_9DEIO</name>
<dbReference type="EMBL" id="BMLZ01000012">
    <property type="protein sequence ID" value="GGP29550.1"/>
    <property type="molecule type" value="Genomic_DNA"/>
</dbReference>
<evidence type="ECO:0000313" key="3">
    <source>
        <dbReference type="Proteomes" id="UP000630135"/>
    </source>
</evidence>
<evidence type="ECO:0000313" key="1">
    <source>
        <dbReference type="EMBL" id="GGI70153.1"/>
    </source>
</evidence>
<dbReference type="GeneID" id="59163919"/>
<reference evidence="1" key="4">
    <citation type="submission" date="2023-08" db="EMBL/GenBank/DDBJ databases">
        <authorList>
            <person name="Sun Q."/>
            <person name="Zhou Y."/>
        </authorList>
    </citation>
    <scope>NUCLEOTIDE SEQUENCE</scope>
    <source>
        <strain evidence="2">CGMCC 1.8884</strain>
        <strain evidence="1">CGMCC 1.8885</strain>
    </source>
</reference>